<dbReference type="EMBL" id="GG662749">
    <property type="protein sequence ID" value="EWS75209.1"/>
    <property type="molecule type" value="Genomic_DNA"/>
</dbReference>
<evidence type="ECO:0000256" key="1">
    <source>
        <dbReference type="SAM" id="Phobius"/>
    </source>
</evidence>
<sequence>MLYQLCQIVKSPSFAYLQVSQLKTLFLIYFTLVLSFIQIGSNIFSIEKNATREQKSVFYKIASQKNNSIFSFLFKFFLQATFLQVFFFDQILIIHQQLHCLIFKAGLNQFFTLNQLSLLFFGIQVIACVVSINVTEIK</sequence>
<organism evidence="2 3">
    <name type="scientific">Tetrahymena thermophila (strain SB210)</name>
    <dbReference type="NCBI Taxonomy" id="312017"/>
    <lineage>
        <taxon>Eukaryota</taxon>
        <taxon>Sar</taxon>
        <taxon>Alveolata</taxon>
        <taxon>Ciliophora</taxon>
        <taxon>Intramacronucleata</taxon>
        <taxon>Oligohymenophorea</taxon>
        <taxon>Hymenostomatida</taxon>
        <taxon>Tetrahymenina</taxon>
        <taxon>Tetrahymenidae</taxon>
        <taxon>Tetrahymena</taxon>
    </lineage>
</organism>
<feature type="transmembrane region" description="Helical" evidence="1">
    <location>
        <begin position="26"/>
        <end position="46"/>
    </location>
</feature>
<proteinExistence type="predicted"/>
<evidence type="ECO:0000313" key="2">
    <source>
        <dbReference type="EMBL" id="EWS75209.1"/>
    </source>
</evidence>
<protein>
    <submittedName>
        <fullName evidence="2">Transmembrane protein, putative</fullName>
    </submittedName>
</protein>
<dbReference type="InParanoid" id="W7XKT6"/>
<reference evidence="3" key="1">
    <citation type="journal article" date="2006" name="PLoS Biol.">
        <title>Macronuclear genome sequence of the ciliate Tetrahymena thermophila, a model eukaryote.</title>
        <authorList>
            <person name="Eisen J.A."/>
            <person name="Coyne R.S."/>
            <person name="Wu M."/>
            <person name="Wu D."/>
            <person name="Thiagarajan M."/>
            <person name="Wortman J.R."/>
            <person name="Badger J.H."/>
            <person name="Ren Q."/>
            <person name="Amedeo P."/>
            <person name="Jones K.M."/>
            <person name="Tallon L.J."/>
            <person name="Delcher A.L."/>
            <person name="Salzberg S.L."/>
            <person name="Silva J.C."/>
            <person name="Haas B.J."/>
            <person name="Majoros W.H."/>
            <person name="Farzad M."/>
            <person name="Carlton J.M."/>
            <person name="Smith R.K. Jr."/>
            <person name="Garg J."/>
            <person name="Pearlman R.E."/>
            <person name="Karrer K.M."/>
            <person name="Sun L."/>
            <person name="Manning G."/>
            <person name="Elde N.C."/>
            <person name="Turkewitz A.P."/>
            <person name="Asai D.J."/>
            <person name="Wilkes D.E."/>
            <person name="Wang Y."/>
            <person name="Cai H."/>
            <person name="Collins K."/>
            <person name="Stewart B.A."/>
            <person name="Lee S.R."/>
            <person name="Wilamowska K."/>
            <person name="Weinberg Z."/>
            <person name="Ruzzo W.L."/>
            <person name="Wloga D."/>
            <person name="Gaertig J."/>
            <person name="Frankel J."/>
            <person name="Tsao C.-C."/>
            <person name="Gorovsky M.A."/>
            <person name="Keeling P.J."/>
            <person name="Waller R.F."/>
            <person name="Patron N.J."/>
            <person name="Cherry J.M."/>
            <person name="Stover N.A."/>
            <person name="Krieger C.J."/>
            <person name="del Toro C."/>
            <person name="Ryder H.F."/>
            <person name="Williamson S.C."/>
            <person name="Barbeau R.A."/>
            <person name="Hamilton E.P."/>
            <person name="Orias E."/>
        </authorList>
    </citation>
    <scope>NUCLEOTIDE SEQUENCE [LARGE SCALE GENOMIC DNA]</scope>
    <source>
        <strain evidence="3">SB210</strain>
    </source>
</reference>
<keyword evidence="1" id="KW-1133">Transmembrane helix</keyword>
<keyword evidence="1 2" id="KW-0812">Transmembrane</keyword>
<dbReference type="AlphaFoldDB" id="W7XKT6"/>
<name>W7XKT6_TETTS</name>
<evidence type="ECO:0000313" key="3">
    <source>
        <dbReference type="Proteomes" id="UP000009168"/>
    </source>
</evidence>
<feature type="transmembrane region" description="Helical" evidence="1">
    <location>
        <begin position="67"/>
        <end position="88"/>
    </location>
</feature>
<keyword evidence="1" id="KW-0472">Membrane</keyword>
<dbReference type="Proteomes" id="UP000009168">
    <property type="component" value="Unassembled WGS sequence"/>
</dbReference>
<feature type="transmembrane region" description="Helical" evidence="1">
    <location>
        <begin position="116"/>
        <end position="135"/>
    </location>
</feature>
<dbReference type="RefSeq" id="XP_012652200.1">
    <property type="nucleotide sequence ID" value="XM_012796746.1"/>
</dbReference>
<dbReference type="KEGG" id="tet:TTHERM_000089169"/>
<dbReference type="GeneID" id="24437218"/>
<keyword evidence="3" id="KW-1185">Reference proteome</keyword>
<gene>
    <name evidence="2" type="ORF">TTHERM_000089169</name>
</gene>
<accession>W7XKT6</accession>